<protein>
    <recommendedName>
        <fullName evidence="1">ATPase domain-containing protein</fullName>
    </recommendedName>
</protein>
<dbReference type="Gene3D" id="3.40.50.300">
    <property type="entry name" value="P-loop containing nucleotide triphosphate hydrolases"/>
    <property type="match status" value="1"/>
</dbReference>
<accession>A0A7W6HXF1</accession>
<dbReference type="AlphaFoldDB" id="A0A7W6HXF1"/>
<evidence type="ECO:0000259" key="1">
    <source>
        <dbReference type="Pfam" id="PF01637"/>
    </source>
</evidence>
<evidence type="ECO:0000313" key="2">
    <source>
        <dbReference type="EMBL" id="MBB4026776.1"/>
    </source>
</evidence>
<feature type="domain" description="ATPase" evidence="1">
    <location>
        <begin position="17"/>
        <end position="265"/>
    </location>
</feature>
<dbReference type="EMBL" id="JACIES010000006">
    <property type="protein sequence ID" value="MBB4026776.1"/>
    <property type="molecule type" value="Genomic_DNA"/>
</dbReference>
<sequence length="378" mass="43558">MLDSPFQYGKLAAGSTFVNRVREKQELKSNLYSGINTMLISPRRWGKSSLVKEAMKELVEERPDVRVCFLDVFTVRSEEEFYQLFAKEVIKATSNSWETWISNATEFLKTLSPKISIGVDPMTDFSIGLEYHRVKENERELLELPEKIACSKGIKIIVCIDEFQSLAGLKNYGHLEGEMRSVWQHHQKVSYCLYGSKRHMMIEIFNSSSKPFYRFGQLMFLRKIDETEWIKFIMNSFQRTGKEISTEDAGLIVEKVKSHSWYVQQLSHFVWSATRKAVTVEIVDKAFSQIVNTNLPLYVAECEALSITQLNLLIAIAKGESILTGATTMSKYKLGTPQNVSKNKIVLEQKDILDKTVEGFYFLDPVFEFWFKSEYVDG</sequence>
<proteinExistence type="predicted"/>
<dbReference type="PANTHER" id="PTHR34301:SF8">
    <property type="entry name" value="ATPASE DOMAIN-CONTAINING PROTEIN"/>
    <property type="match status" value="1"/>
</dbReference>
<reference evidence="2 3" key="1">
    <citation type="submission" date="2020-08" db="EMBL/GenBank/DDBJ databases">
        <title>Genomic Encyclopedia of Type Strains, Phase IV (KMG-IV): sequencing the most valuable type-strain genomes for metagenomic binning, comparative biology and taxonomic classification.</title>
        <authorList>
            <person name="Goeker M."/>
        </authorList>
    </citation>
    <scope>NUCLEOTIDE SEQUENCE [LARGE SCALE GENOMIC DNA]</scope>
    <source>
        <strain evidence="2 3">DSM 105721</strain>
    </source>
</reference>
<organism evidence="2 3">
    <name type="scientific">Butyricimonas faecihominis</name>
    <dbReference type="NCBI Taxonomy" id="1472416"/>
    <lineage>
        <taxon>Bacteria</taxon>
        <taxon>Pseudomonadati</taxon>
        <taxon>Bacteroidota</taxon>
        <taxon>Bacteroidia</taxon>
        <taxon>Bacteroidales</taxon>
        <taxon>Odoribacteraceae</taxon>
        <taxon>Butyricimonas</taxon>
    </lineage>
</organism>
<dbReference type="InterPro" id="IPR027417">
    <property type="entry name" value="P-loop_NTPase"/>
</dbReference>
<evidence type="ECO:0000313" key="3">
    <source>
        <dbReference type="Proteomes" id="UP000546007"/>
    </source>
</evidence>
<dbReference type="Pfam" id="PF01637">
    <property type="entry name" value="ATPase_2"/>
    <property type="match status" value="1"/>
</dbReference>
<dbReference type="SUPFAM" id="SSF52540">
    <property type="entry name" value="P-loop containing nucleoside triphosphate hydrolases"/>
    <property type="match status" value="1"/>
</dbReference>
<gene>
    <name evidence="2" type="ORF">GGR14_002577</name>
</gene>
<dbReference type="GO" id="GO:0005524">
    <property type="term" value="F:ATP binding"/>
    <property type="evidence" value="ECO:0007669"/>
    <property type="project" value="InterPro"/>
</dbReference>
<name>A0A7W6HXF1_9BACT</name>
<dbReference type="PANTHER" id="PTHR34301">
    <property type="entry name" value="DNA-BINDING PROTEIN-RELATED"/>
    <property type="match status" value="1"/>
</dbReference>
<dbReference type="InterPro" id="IPR011579">
    <property type="entry name" value="ATPase_dom"/>
</dbReference>
<dbReference type="GeneID" id="93102748"/>
<dbReference type="RefSeq" id="WP_229782969.1">
    <property type="nucleotide sequence ID" value="NZ_AP028155.1"/>
</dbReference>
<comment type="caution">
    <text evidence="2">The sequence shown here is derived from an EMBL/GenBank/DDBJ whole genome shotgun (WGS) entry which is preliminary data.</text>
</comment>
<dbReference type="Proteomes" id="UP000546007">
    <property type="component" value="Unassembled WGS sequence"/>
</dbReference>
<keyword evidence="3" id="KW-1185">Reference proteome</keyword>